<reference evidence="1 2" key="1">
    <citation type="submission" date="2018-03" db="EMBL/GenBank/DDBJ databases">
        <title>Phenotypic and genomic properties of Cyclonatronum proteinivorum gen. nov., sp. nov., a haloalkaliphilic bacteroidete from soda lakes possessing Na+-translocating rhodopsin.</title>
        <authorList>
            <person name="Toshchakov S.V."/>
            <person name="Korzhenkov A."/>
            <person name="Samarov N.I."/>
            <person name="Kublanov I.V."/>
            <person name="Muntyan M.S."/>
            <person name="Sorokin D.Y."/>
        </authorList>
    </citation>
    <scope>NUCLEOTIDE SEQUENCE [LARGE SCALE GENOMIC DNA]</scope>
    <source>
        <strain evidence="1 2">Omega</strain>
    </source>
</reference>
<evidence type="ECO:0000313" key="2">
    <source>
        <dbReference type="Proteomes" id="UP000254808"/>
    </source>
</evidence>
<gene>
    <name evidence="1" type="ORF">CYPRO_3217</name>
</gene>
<evidence type="ECO:0000313" key="1">
    <source>
        <dbReference type="EMBL" id="AXJ02450.1"/>
    </source>
</evidence>
<dbReference type="EMBL" id="CP027806">
    <property type="protein sequence ID" value="AXJ02450.1"/>
    <property type="molecule type" value="Genomic_DNA"/>
</dbReference>
<dbReference type="AlphaFoldDB" id="A0A345UPP8"/>
<name>A0A345UPP8_9BACT</name>
<dbReference type="RefSeq" id="WP_114985536.1">
    <property type="nucleotide sequence ID" value="NZ_CP027806.1"/>
</dbReference>
<protein>
    <recommendedName>
        <fullName evidence="3">CRISPR-associated protein</fullName>
    </recommendedName>
</protein>
<dbReference type="KEGG" id="cprv:CYPRO_3217"/>
<sequence length="118" mass="13337">MLLNLSNHPSAAWSEVQLAAARSRFGQEIQDLPHPEIPPEAGSEEVVQLAEAYFEKVIALNPKAVHIMGEQTFCFALIQKLLHAGIPCYASTTRRQVDHLSDTEIRRSFVFVRFREYG</sequence>
<keyword evidence="2" id="KW-1185">Reference proteome</keyword>
<dbReference type="OrthoDB" id="1452810at2"/>
<dbReference type="Proteomes" id="UP000254808">
    <property type="component" value="Chromosome"/>
</dbReference>
<accession>A0A345UPP8</accession>
<organism evidence="1 2">
    <name type="scientific">Cyclonatronum proteinivorum</name>
    <dbReference type="NCBI Taxonomy" id="1457365"/>
    <lineage>
        <taxon>Bacteria</taxon>
        <taxon>Pseudomonadati</taxon>
        <taxon>Balneolota</taxon>
        <taxon>Balneolia</taxon>
        <taxon>Balneolales</taxon>
        <taxon>Cyclonatronaceae</taxon>
        <taxon>Cyclonatronum</taxon>
    </lineage>
</organism>
<proteinExistence type="predicted"/>
<evidence type="ECO:0008006" key="3">
    <source>
        <dbReference type="Google" id="ProtNLM"/>
    </source>
</evidence>